<proteinExistence type="inferred from homology"/>
<evidence type="ECO:0000256" key="1">
    <source>
        <dbReference type="ARBA" id="ARBA00007613"/>
    </source>
</evidence>
<dbReference type="STRING" id="391936.S7S_01895"/>
<dbReference type="OrthoDB" id="237412at2"/>
<gene>
    <name evidence="3" type="ORF">S7S_01895</name>
</gene>
<sequence>MSRFPVGALRWPTLLILPILMVACAGRPPDDGAARIDEYLAARDVPSPQGESLPVAGELSREQAVRLALTRHPSVVAEYQQLDIAAADVMAAGQLDNPRLSLSLMYPHGGGSHDTGVGIAQGFAGLLLRPARMRMADDQYQQAALRISSAVQQLAVETEAAWFALLTAEQTLAVQRQVTRAAQLRAELAQRFASAGNLPAIELATLQRDAAEAQLTLLRQRQRRDNARATLGELMDAPPEAEWSVPAALPLPSHHEPSVADLTDMALSRRLDLQVLQLDSALFADNLTLARRYRWLGELELGVEHEREGDGTRKTGPSLSFSLPLFHRNQAGVQRAEAQQRTALAREQQLTQQLRHRVRALHASLMLTREAFTVHRGTLLPALAAVVEHRQERVNFMLDGVFDLLADKQAELTARREQVATLGEYWQVRTALSQTVGSGLPLMSMGTLEFDTAAPMDHEHGAHH</sequence>
<dbReference type="Pfam" id="PF02321">
    <property type="entry name" value="OEP"/>
    <property type="match status" value="1"/>
</dbReference>
<dbReference type="RefSeq" id="WP_144401560.1">
    <property type="nucleotide sequence ID" value="NZ_CP004387.1"/>
</dbReference>
<dbReference type="PANTHER" id="PTHR30203">
    <property type="entry name" value="OUTER MEMBRANE CATION EFFLUX PROTEIN"/>
    <property type="match status" value="1"/>
</dbReference>
<dbReference type="EMBL" id="CP004387">
    <property type="protein sequence ID" value="AJD46801.1"/>
    <property type="molecule type" value="Genomic_DNA"/>
</dbReference>
<dbReference type="HOGENOM" id="CLU_043115_0_0_6"/>
<dbReference type="Proteomes" id="UP000006764">
    <property type="component" value="Chromosome"/>
</dbReference>
<dbReference type="PANTHER" id="PTHR30203:SF24">
    <property type="entry name" value="BLR4935 PROTEIN"/>
    <property type="match status" value="1"/>
</dbReference>
<accession>A0A0B4XIA0</accession>
<dbReference type="InterPro" id="IPR010131">
    <property type="entry name" value="MdtP/NodT-like"/>
</dbReference>
<protein>
    <submittedName>
        <fullName evidence="3">Outer membrane efflux protein</fullName>
    </submittedName>
</protein>
<dbReference type="InterPro" id="IPR003423">
    <property type="entry name" value="OMP_efflux"/>
</dbReference>
<dbReference type="SUPFAM" id="SSF56954">
    <property type="entry name" value="Outer membrane efflux proteins (OEP)"/>
    <property type="match status" value="1"/>
</dbReference>
<keyword evidence="4" id="KW-1185">Reference proteome</keyword>
<evidence type="ECO:0000313" key="3">
    <source>
        <dbReference type="EMBL" id="AJD46801.1"/>
    </source>
</evidence>
<feature type="signal peptide" evidence="2">
    <location>
        <begin position="1"/>
        <end position="25"/>
    </location>
</feature>
<dbReference type="AlphaFoldDB" id="A0A0B4XIA0"/>
<keyword evidence="2" id="KW-0732">Signal</keyword>
<dbReference type="KEGG" id="apac:S7S_01895"/>
<feature type="chain" id="PRO_5002111912" evidence="2">
    <location>
        <begin position="26"/>
        <end position="464"/>
    </location>
</feature>
<dbReference type="GO" id="GO:0015562">
    <property type="term" value="F:efflux transmembrane transporter activity"/>
    <property type="evidence" value="ECO:0007669"/>
    <property type="project" value="InterPro"/>
</dbReference>
<dbReference type="Gene3D" id="1.20.1600.10">
    <property type="entry name" value="Outer membrane efflux proteins (OEP)"/>
    <property type="match status" value="1"/>
</dbReference>
<evidence type="ECO:0000256" key="2">
    <source>
        <dbReference type="SAM" id="SignalP"/>
    </source>
</evidence>
<dbReference type="PROSITE" id="PS51257">
    <property type="entry name" value="PROKAR_LIPOPROTEIN"/>
    <property type="match status" value="1"/>
</dbReference>
<reference evidence="3 4" key="1">
    <citation type="journal article" date="2012" name="J. Bacteriol.">
        <title>Genome sequence of an alkane-degrading bacterium, Alcanivorax pacificus type strain W11-5, isolated from deep sea sediment.</title>
        <authorList>
            <person name="Lai Q."/>
            <person name="Shao Z."/>
        </authorList>
    </citation>
    <scope>NUCLEOTIDE SEQUENCE [LARGE SCALE GENOMIC DNA]</scope>
    <source>
        <strain evidence="3 4">W11-5</strain>
    </source>
</reference>
<comment type="similarity">
    <text evidence="1">Belongs to the outer membrane factor (OMF) (TC 1.B.17) family.</text>
</comment>
<name>A0A0B4XIA0_9GAMM</name>
<evidence type="ECO:0000313" key="4">
    <source>
        <dbReference type="Proteomes" id="UP000006764"/>
    </source>
</evidence>
<organism evidence="3 4">
    <name type="scientific">Isoalcanivorax pacificus W11-5</name>
    <dbReference type="NCBI Taxonomy" id="391936"/>
    <lineage>
        <taxon>Bacteria</taxon>
        <taxon>Pseudomonadati</taxon>
        <taxon>Pseudomonadota</taxon>
        <taxon>Gammaproteobacteria</taxon>
        <taxon>Oceanospirillales</taxon>
        <taxon>Alcanivoracaceae</taxon>
        <taxon>Isoalcanivorax</taxon>
    </lineage>
</organism>